<feature type="compositionally biased region" description="Basic and acidic residues" evidence="1">
    <location>
        <begin position="470"/>
        <end position="487"/>
    </location>
</feature>
<dbReference type="InterPro" id="IPR050625">
    <property type="entry name" value="ParA/MinD_ATPase"/>
</dbReference>
<dbReference type="Proteomes" id="UP000198953">
    <property type="component" value="Unassembled WGS sequence"/>
</dbReference>
<keyword evidence="4" id="KW-1185">Reference proteome</keyword>
<dbReference type="GO" id="GO:0016887">
    <property type="term" value="F:ATP hydrolysis activity"/>
    <property type="evidence" value="ECO:0007669"/>
    <property type="project" value="TreeGrafter"/>
</dbReference>
<feature type="region of interest" description="Disordered" evidence="1">
    <location>
        <begin position="636"/>
        <end position="894"/>
    </location>
</feature>
<dbReference type="GO" id="GO:0005829">
    <property type="term" value="C:cytosol"/>
    <property type="evidence" value="ECO:0007669"/>
    <property type="project" value="TreeGrafter"/>
</dbReference>
<dbReference type="PANTHER" id="PTHR43384:SF14">
    <property type="entry name" value="ESX-1 SECRETION-ASSOCIATED PROTEIN ESPI"/>
    <property type="match status" value="1"/>
</dbReference>
<dbReference type="PANTHER" id="PTHR43384">
    <property type="entry name" value="SEPTUM SITE-DETERMINING PROTEIN MIND HOMOLOG, CHLOROPLASTIC-RELATED"/>
    <property type="match status" value="1"/>
</dbReference>
<gene>
    <name evidence="3" type="ORF">SAMN05660976_02395</name>
</gene>
<evidence type="ECO:0000256" key="1">
    <source>
        <dbReference type="SAM" id="MobiDB-lite"/>
    </source>
</evidence>
<dbReference type="InterPro" id="IPR002586">
    <property type="entry name" value="CobQ/CobB/MinD/ParA_Nub-bd_dom"/>
</dbReference>
<protein>
    <submittedName>
        <fullName evidence="3">MinD-like ATPase involved in chromosome partitioning or flagellar assembly</fullName>
    </submittedName>
</protein>
<feature type="compositionally biased region" description="Low complexity" evidence="1">
    <location>
        <begin position="852"/>
        <end position="881"/>
    </location>
</feature>
<feature type="compositionally biased region" description="Low complexity" evidence="1">
    <location>
        <begin position="321"/>
        <end position="388"/>
    </location>
</feature>
<dbReference type="GO" id="GO:0005524">
    <property type="term" value="F:ATP binding"/>
    <property type="evidence" value="ECO:0007669"/>
    <property type="project" value="TreeGrafter"/>
</dbReference>
<feature type="compositionally biased region" description="Low complexity" evidence="1">
    <location>
        <begin position="585"/>
        <end position="596"/>
    </location>
</feature>
<dbReference type="Pfam" id="PF01656">
    <property type="entry name" value="CbiA"/>
    <property type="match status" value="1"/>
</dbReference>
<proteinExistence type="predicted"/>
<organism evidence="3 4">
    <name type="scientific">Nonomuraea pusilla</name>
    <dbReference type="NCBI Taxonomy" id="46177"/>
    <lineage>
        <taxon>Bacteria</taxon>
        <taxon>Bacillati</taxon>
        <taxon>Actinomycetota</taxon>
        <taxon>Actinomycetes</taxon>
        <taxon>Streptosporangiales</taxon>
        <taxon>Streptosporangiaceae</taxon>
        <taxon>Nonomuraea</taxon>
    </lineage>
</organism>
<dbReference type="InterPro" id="IPR027417">
    <property type="entry name" value="P-loop_NTPase"/>
</dbReference>
<feature type="domain" description="CobQ/CobB/MinD/ParA nucleotide binding" evidence="2">
    <location>
        <begin position="944"/>
        <end position="1155"/>
    </location>
</feature>
<sequence length="1190" mass="121796">MARHDREESLEEQLAWLDAIKDTEDNSVTVSAKTGPVEVSAASPYPEDPWGLANAQHETPTPPLFRAAVDSVYGPGAAGELPEEESEAAEWLSTRDTTGDGSARTDVRRDDAAPAAAAAPTETDDPFHAPLRPLPRHDEPLRTTGEPTTGPVQDQDRDQNQGQDQDQDRGWARGQVRDRGQNRDHGRDQDQGQGPGQDHQGQGQGQGQGQDHQGQGQGQGQGQDHQGQGQGQGQDHQGQGQGQGRGPGQDQGQGQGQGRGPGQDQGQGQEAARPGGLQADDTDPHGMTLPSLGARLTPSGGEQPGEQDTADLPWPLPPDSPLWTDHPTATPSTHSTSTPTTPASTPATATPSASRPATSTAPASTAPASTAPASTAPASTAPASTSSSMKDARPGGGRAGDVRSGDGPLAGARFGEASPADGRAGEGPSSGEGSGTAWLTSPADRAVGRPASEATAGSDDDGLPTASSRSGEDARLAPQAEAERGDADPEDGPTPGLLPKRAASGDSGLAGSESAGKAAVSEGSATVGRLPGSPGDGARSAFQPQADDRRTPLDTPAPKGGAAFETAGSEGGAAFETAGPEGREASGAAGGESALGAAGGADGRTAPDAAEGPAAFDAVEGRAAFDAAAREAQEAFEAAARERRGTFGTEAGEGRAASEVLGPEGTGKFGDSGSEGPGAFGDSRSEGPGAFAGSGSEGRGAFAGSASEGAGTFWGPGVEWTGTFGAGGSGDGGVPEWRPADRRVLPQPDTQPQQPSLPDVGRLGPHSHQPDLQDGGRAHGHQLGLQDGGRAYGQQPGLQDGGPGHGQQSESGLLDGGRVHGRHAVQGGEVSPQGRASTGRASFEEREERGEQGQASGVGRRRAAPVPVFAAPPRAPVAGRPNADSLDPESLLRGRRNAPSKGWRRLVYKASGGWIKPGEPPEVRRRRELLTRARTPVTTGHHRVAVLSLKGGVGKTTTTVGLGATLAQVRGDRVIAVDANPDRGTLSDKLVLETSATVRDLLTERNQVKRYVDIRAFTSQAPSRLEVLASDRDPSVSEAFSGADYQAVSQVLENFYSICITDCGTGLLHSAMGGVLGLADQIVLVSSPSVDGARAASATLDWLEAHHYGDLVRNATVVLCSVRPRSKSAVDISKLEAHFAARCRAVIRVPYDPHLEEGAEIDLDRLQEATRDAYLQLAACVGDGFAGTRE</sequence>
<feature type="compositionally biased region" description="Gly residues" evidence="1">
    <location>
        <begin position="664"/>
        <end position="679"/>
    </location>
</feature>
<evidence type="ECO:0000259" key="2">
    <source>
        <dbReference type="Pfam" id="PF01656"/>
    </source>
</evidence>
<dbReference type="SUPFAM" id="SSF52540">
    <property type="entry name" value="P-loop containing nucleoside triphosphate hydrolases"/>
    <property type="match status" value="1"/>
</dbReference>
<feature type="compositionally biased region" description="Low complexity" evidence="1">
    <location>
        <begin position="222"/>
        <end position="238"/>
    </location>
</feature>
<feature type="compositionally biased region" description="Basic and acidic residues" evidence="1">
    <location>
        <begin position="842"/>
        <end position="851"/>
    </location>
</feature>
<dbReference type="STRING" id="46177.SAMN05660976_02395"/>
<feature type="compositionally biased region" description="Basic and acidic residues" evidence="1">
    <location>
        <begin position="636"/>
        <end position="645"/>
    </location>
</feature>
<dbReference type="GO" id="GO:0009898">
    <property type="term" value="C:cytoplasmic side of plasma membrane"/>
    <property type="evidence" value="ECO:0007669"/>
    <property type="project" value="TreeGrafter"/>
</dbReference>
<keyword evidence="3" id="KW-0969">Cilium</keyword>
<reference evidence="3 4" key="1">
    <citation type="submission" date="2016-10" db="EMBL/GenBank/DDBJ databases">
        <authorList>
            <person name="de Groot N.N."/>
        </authorList>
    </citation>
    <scope>NUCLEOTIDE SEQUENCE [LARGE SCALE GENOMIC DNA]</scope>
    <source>
        <strain evidence="3 4">DSM 43357</strain>
    </source>
</reference>
<keyword evidence="3" id="KW-0966">Cell projection</keyword>
<dbReference type="Gene3D" id="3.40.50.300">
    <property type="entry name" value="P-loop containing nucleotide triphosphate hydrolases"/>
    <property type="match status" value="1"/>
</dbReference>
<accession>A0A1H7Q2R3</accession>
<dbReference type="AlphaFoldDB" id="A0A1H7Q2R3"/>
<feature type="compositionally biased region" description="Basic and acidic residues" evidence="1">
    <location>
        <begin position="166"/>
        <end position="190"/>
    </location>
</feature>
<feature type="compositionally biased region" description="Basic and acidic residues" evidence="1">
    <location>
        <begin position="768"/>
        <end position="777"/>
    </location>
</feature>
<feature type="compositionally biased region" description="Gly residues" evidence="1">
    <location>
        <begin position="239"/>
        <end position="265"/>
    </location>
</feature>
<keyword evidence="3" id="KW-0282">Flagellum</keyword>
<dbReference type="GO" id="GO:0051782">
    <property type="term" value="P:negative regulation of cell division"/>
    <property type="evidence" value="ECO:0007669"/>
    <property type="project" value="TreeGrafter"/>
</dbReference>
<evidence type="ECO:0000313" key="4">
    <source>
        <dbReference type="Proteomes" id="UP000198953"/>
    </source>
</evidence>
<dbReference type="EMBL" id="FOBF01000005">
    <property type="protein sequence ID" value="SEL42263.1"/>
    <property type="molecule type" value="Genomic_DNA"/>
</dbReference>
<feature type="compositionally biased region" description="Gly residues" evidence="1">
    <location>
        <begin position="724"/>
        <end position="733"/>
    </location>
</feature>
<feature type="compositionally biased region" description="Low complexity" evidence="1">
    <location>
        <begin position="699"/>
        <end position="711"/>
    </location>
</feature>
<feature type="compositionally biased region" description="Basic and acidic residues" evidence="1">
    <location>
        <begin position="103"/>
        <end position="112"/>
    </location>
</feature>
<evidence type="ECO:0000313" key="3">
    <source>
        <dbReference type="EMBL" id="SEL42263.1"/>
    </source>
</evidence>
<name>A0A1H7Q2R3_9ACTN</name>
<feature type="region of interest" description="Disordered" evidence="1">
    <location>
        <begin position="33"/>
        <end position="617"/>
    </location>
</feature>